<protein>
    <submittedName>
        <fullName evidence="3">DUF3597 domain-containing protein</fullName>
    </submittedName>
</protein>
<dbReference type="InterPro" id="IPR022016">
    <property type="entry name" value="DUF3597"/>
</dbReference>
<organism evidence="3 4">
    <name type="scientific">Acetobacter thailandicus</name>
    <dbReference type="NCBI Taxonomy" id="1502842"/>
    <lineage>
        <taxon>Bacteria</taxon>
        <taxon>Pseudomonadati</taxon>
        <taxon>Pseudomonadota</taxon>
        <taxon>Alphaproteobacteria</taxon>
        <taxon>Acetobacterales</taxon>
        <taxon>Acetobacteraceae</taxon>
        <taxon>Acetobacter</taxon>
    </lineage>
</organism>
<gene>
    <name evidence="3" type="ORF">OQ497_07560</name>
</gene>
<keyword evidence="4" id="KW-1185">Reference proteome</keyword>
<dbReference type="RefSeq" id="WP_173559615.1">
    <property type="nucleotide sequence ID" value="NZ_JAPIUZ010000003.1"/>
</dbReference>
<feature type="region of interest" description="Disordered" evidence="1">
    <location>
        <begin position="21"/>
        <end position="40"/>
    </location>
</feature>
<feature type="domain" description="DUF3597" evidence="2">
    <location>
        <begin position="3"/>
        <end position="125"/>
    </location>
</feature>
<evidence type="ECO:0000259" key="2">
    <source>
        <dbReference type="Pfam" id="PF12200"/>
    </source>
</evidence>
<reference evidence="3 4" key="1">
    <citation type="submission" date="2022-11" db="EMBL/GenBank/DDBJ databases">
        <title>Genome sequencing of Acetobacter type strain.</title>
        <authorList>
            <person name="Heo J."/>
            <person name="Lee D."/>
            <person name="Han B.-H."/>
            <person name="Hong S.-B."/>
            <person name="Kwon S.-W."/>
        </authorList>
    </citation>
    <scope>NUCLEOTIDE SEQUENCE [LARGE SCALE GENOMIC DNA]</scope>
    <source>
        <strain evidence="3 4">KACC 21253</strain>
    </source>
</reference>
<evidence type="ECO:0000313" key="4">
    <source>
        <dbReference type="Proteomes" id="UP001301152"/>
    </source>
</evidence>
<dbReference type="Pfam" id="PF12200">
    <property type="entry name" value="DUF3597"/>
    <property type="match status" value="1"/>
</dbReference>
<evidence type="ECO:0000313" key="3">
    <source>
        <dbReference type="EMBL" id="MCX2563809.1"/>
    </source>
</evidence>
<dbReference type="SUPFAM" id="SSF158634">
    <property type="entry name" value="RPA2825-like"/>
    <property type="match status" value="1"/>
</dbReference>
<evidence type="ECO:0000256" key="1">
    <source>
        <dbReference type="SAM" id="MobiDB-lite"/>
    </source>
</evidence>
<name>A0ABT3QEV3_9PROT</name>
<proteinExistence type="predicted"/>
<dbReference type="EMBL" id="JAPIUZ010000003">
    <property type="protein sequence ID" value="MCX2563809.1"/>
    <property type="molecule type" value="Genomic_DNA"/>
</dbReference>
<accession>A0ABT3QEV3</accession>
<dbReference type="Proteomes" id="UP001301152">
    <property type="component" value="Unassembled WGS sequence"/>
</dbReference>
<sequence length="128" mass="13161">MSIFGSILSAIFHHAKAATPDAPAATGSAPAQTGAASATAPAAAAPVDVNAVLNALAEKNPQKLNWQESIVDLLKLLDLDSSLDARKKLAGELGFTGDTNDSASMNVWLIKAVRQKLAENDGKLPASL</sequence>
<comment type="caution">
    <text evidence="3">The sequence shown here is derived from an EMBL/GenBank/DDBJ whole genome shotgun (WGS) entry which is preliminary data.</text>
</comment>